<accession>A0AAV7QPJ9</accession>
<feature type="compositionally biased region" description="Basic and acidic residues" evidence="1">
    <location>
        <begin position="22"/>
        <end position="42"/>
    </location>
</feature>
<organism evidence="2 3">
    <name type="scientific">Pleurodeles waltl</name>
    <name type="common">Iberian ribbed newt</name>
    <dbReference type="NCBI Taxonomy" id="8319"/>
    <lineage>
        <taxon>Eukaryota</taxon>
        <taxon>Metazoa</taxon>
        <taxon>Chordata</taxon>
        <taxon>Craniata</taxon>
        <taxon>Vertebrata</taxon>
        <taxon>Euteleostomi</taxon>
        <taxon>Amphibia</taxon>
        <taxon>Batrachia</taxon>
        <taxon>Caudata</taxon>
        <taxon>Salamandroidea</taxon>
        <taxon>Salamandridae</taxon>
        <taxon>Pleurodelinae</taxon>
        <taxon>Pleurodeles</taxon>
    </lineage>
</organism>
<feature type="compositionally biased region" description="Basic and acidic residues" evidence="1">
    <location>
        <begin position="1"/>
        <end position="14"/>
    </location>
</feature>
<protein>
    <submittedName>
        <fullName evidence="2">Uncharacterized protein</fullName>
    </submittedName>
</protein>
<sequence>MKSEDGLRAARALEGEDAGGDASKDGGRNRETELRPPKEKPKTSSVKDTTTNNEVPEGPELRHVPGGTWLNQIHEIAKAVSDQA</sequence>
<comment type="caution">
    <text evidence="2">The sequence shown here is derived from an EMBL/GenBank/DDBJ whole genome shotgun (WGS) entry which is preliminary data.</text>
</comment>
<keyword evidence="3" id="KW-1185">Reference proteome</keyword>
<feature type="compositionally biased region" description="Polar residues" evidence="1">
    <location>
        <begin position="43"/>
        <end position="54"/>
    </location>
</feature>
<dbReference type="EMBL" id="JANPWB010000010">
    <property type="protein sequence ID" value="KAJ1140293.1"/>
    <property type="molecule type" value="Genomic_DNA"/>
</dbReference>
<evidence type="ECO:0000313" key="2">
    <source>
        <dbReference type="EMBL" id="KAJ1140293.1"/>
    </source>
</evidence>
<proteinExistence type="predicted"/>
<name>A0AAV7QPJ9_PLEWA</name>
<evidence type="ECO:0000256" key="1">
    <source>
        <dbReference type="SAM" id="MobiDB-lite"/>
    </source>
</evidence>
<feature type="region of interest" description="Disordered" evidence="1">
    <location>
        <begin position="1"/>
        <end position="66"/>
    </location>
</feature>
<gene>
    <name evidence="2" type="ORF">NDU88_006650</name>
</gene>
<dbReference type="AlphaFoldDB" id="A0AAV7QPJ9"/>
<dbReference type="Proteomes" id="UP001066276">
    <property type="component" value="Chromosome 6"/>
</dbReference>
<reference evidence="2" key="1">
    <citation type="journal article" date="2022" name="bioRxiv">
        <title>Sequencing and chromosome-scale assembly of the giantPleurodeles waltlgenome.</title>
        <authorList>
            <person name="Brown T."/>
            <person name="Elewa A."/>
            <person name="Iarovenko S."/>
            <person name="Subramanian E."/>
            <person name="Araus A.J."/>
            <person name="Petzold A."/>
            <person name="Susuki M."/>
            <person name="Suzuki K.-i.T."/>
            <person name="Hayashi T."/>
            <person name="Toyoda A."/>
            <person name="Oliveira C."/>
            <person name="Osipova E."/>
            <person name="Leigh N.D."/>
            <person name="Simon A."/>
            <person name="Yun M.H."/>
        </authorList>
    </citation>
    <scope>NUCLEOTIDE SEQUENCE</scope>
    <source>
        <strain evidence="2">20211129_DDA</strain>
        <tissue evidence="2">Liver</tissue>
    </source>
</reference>
<evidence type="ECO:0000313" key="3">
    <source>
        <dbReference type="Proteomes" id="UP001066276"/>
    </source>
</evidence>